<evidence type="ECO:0000313" key="8">
    <source>
        <dbReference type="Proteomes" id="UP000001646"/>
    </source>
</evidence>
<dbReference type="Proteomes" id="UP000001646">
    <property type="component" value="Chromosome 3"/>
</dbReference>
<dbReference type="PANTHER" id="PTHR14002">
    <property type="entry name" value="ENDOGLIN/TGF-BETA RECEPTOR TYPE III"/>
    <property type="match status" value="1"/>
</dbReference>
<dbReference type="GO" id="GO:0005615">
    <property type="term" value="C:extracellular space"/>
    <property type="evidence" value="ECO:0000318"/>
    <property type="project" value="GO_Central"/>
</dbReference>
<evidence type="ECO:0000259" key="6">
    <source>
        <dbReference type="PROSITE" id="PS51034"/>
    </source>
</evidence>
<dbReference type="Pfam" id="PF00431">
    <property type="entry name" value="CUB"/>
    <property type="match status" value="2"/>
</dbReference>
<dbReference type="Gene3D" id="2.60.120.290">
    <property type="entry name" value="Spermadhesin, CUB domain"/>
    <property type="match status" value="2"/>
</dbReference>
<keyword evidence="2" id="KW-1015">Disulfide bond</keyword>
<dbReference type="InterPro" id="IPR048290">
    <property type="entry name" value="ZP_chr"/>
</dbReference>
<organism evidence="7 8">
    <name type="scientific">Anolis carolinensis</name>
    <name type="common">Green anole</name>
    <name type="synonym">American chameleon</name>
    <dbReference type="NCBI Taxonomy" id="28377"/>
    <lineage>
        <taxon>Eukaryota</taxon>
        <taxon>Metazoa</taxon>
        <taxon>Chordata</taxon>
        <taxon>Craniata</taxon>
        <taxon>Vertebrata</taxon>
        <taxon>Euteleostomi</taxon>
        <taxon>Lepidosauria</taxon>
        <taxon>Squamata</taxon>
        <taxon>Bifurcata</taxon>
        <taxon>Unidentata</taxon>
        <taxon>Episquamata</taxon>
        <taxon>Toxicofera</taxon>
        <taxon>Iguania</taxon>
        <taxon>Dactyloidae</taxon>
        <taxon>Anolis</taxon>
    </lineage>
</organism>
<dbReference type="HOGENOM" id="CLU_002555_8_0_1"/>
<name>G1KTW9_ANOCA</name>
<accession>G1KTW9</accession>
<reference evidence="7" key="3">
    <citation type="submission" date="2025-09" db="UniProtKB">
        <authorList>
            <consortium name="Ensembl"/>
        </authorList>
    </citation>
    <scope>IDENTIFICATION</scope>
</reference>
<dbReference type="Ensembl" id="ENSACAT00000017506.3">
    <property type="protein sequence ID" value="ENSACAP00000017169.3"/>
    <property type="gene ID" value="ENSACAG00000017438.3"/>
</dbReference>
<dbReference type="InParanoid" id="G1KTW9"/>
<feature type="domain" description="CUB" evidence="5">
    <location>
        <begin position="23"/>
        <end position="138"/>
    </location>
</feature>
<dbReference type="CDD" id="cd00041">
    <property type="entry name" value="CUB"/>
    <property type="match status" value="2"/>
</dbReference>
<feature type="domain" description="ZP" evidence="6">
    <location>
        <begin position="264"/>
        <end position="505"/>
    </location>
</feature>
<dbReference type="Pfam" id="PF00100">
    <property type="entry name" value="Zona_pellucida"/>
    <property type="match status" value="1"/>
</dbReference>
<proteinExistence type="predicted"/>
<dbReference type="FunFam" id="2.60.120.290:FF:000005">
    <property type="entry name" value="Procollagen C-endopeptidase enhancer 1"/>
    <property type="match status" value="1"/>
</dbReference>
<dbReference type="SMART" id="SM00042">
    <property type="entry name" value="CUB"/>
    <property type="match status" value="2"/>
</dbReference>
<dbReference type="SMART" id="SM00241">
    <property type="entry name" value="ZP"/>
    <property type="match status" value="1"/>
</dbReference>
<dbReference type="Pfam" id="PF23344">
    <property type="entry name" value="ZP-N"/>
    <property type="match status" value="1"/>
</dbReference>
<feature type="domain" description="CUB" evidence="5">
    <location>
        <begin position="144"/>
        <end position="255"/>
    </location>
</feature>
<dbReference type="InterPro" id="IPR055356">
    <property type="entry name" value="ZP-N"/>
</dbReference>
<dbReference type="PROSITE" id="PS01180">
    <property type="entry name" value="CUB"/>
    <property type="match status" value="2"/>
</dbReference>
<evidence type="ECO:0000259" key="5">
    <source>
        <dbReference type="PROSITE" id="PS01180"/>
    </source>
</evidence>
<keyword evidence="8" id="KW-1185">Reference proteome</keyword>
<dbReference type="PANTHER" id="PTHR14002:SF27">
    <property type="entry name" value="CUB AND ZONA PELLUCIDA-LIKE DOMAIN-CONTAINING PROTEIN 1"/>
    <property type="match status" value="1"/>
</dbReference>
<dbReference type="PRINTS" id="PR00023">
    <property type="entry name" value="ZPELLUCIDA"/>
</dbReference>
<evidence type="ECO:0000256" key="2">
    <source>
        <dbReference type="ARBA" id="ARBA00023157"/>
    </source>
</evidence>
<dbReference type="PROSITE" id="PS51034">
    <property type="entry name" value="ZP_2"/>
    <property type="match status" value="1"/>
</dbReference>
<dbReference type="AlphaFoldDB" id="G1KTW9"/>
<dbReference type="eggNOG" id="ENOG502RSDM">
    <property type="taxonomic scope" value="Eukaryota"/>
</dbReference>
<keyword evidence="1" id="KW-0732">Signal</keyword>
<comment type="caution">
    <text evidence="4">Lacks conserved residue(s) required for the propagation of feature annotation.</text>
</comment>
<dbReference type="Bgee" id="ENSACAG00000017438">
    <property type="expression patterns" value="Expressed in ovary and 1 other cell type or tissue"/>
</dbReference>
<evidence type="ECO:0000313" key="7">
    <source>
        <dbReference type="Ensembl" id="ENSACAP00000017169.3"/>
    </source>
</evidence>
<evidence type="ECO:0000256" key="1">
    <source>
        <dbReference type="ARBA" id="ARBA00022729"/>
    </source>
</evidence>
<dbReference type="InterPro" id="IPR000859">
    <property type="entry name" value="CUB_dom"/>
</dbReference>
<dbReference type="InterPro" id="IPR035914">
    <property type="entry name" value="Sperma_CUB_dom_sf"/>
</dbReference>
<keyword evidence="3" id="KW-0325">Glycoprotein</keyword>
<dbReference type="InterPro" id="IPR001507">
    <property type="entry name" value="ZP_dom"/>
</dbReference>
<evidence type="ECO:0000256" key="3">
    <source>
        <dbReference type="ARBA" id="ARBA00023180"/>
    </source>
</evidence>
<dbReference type="SUPFAM" id="SSF49854">
    <property type="entry name" value="Spermadhesin, CUB domain"/>
    <property type="match status" value="2"/>
</dbReference>
<evidence type="ECO:0000256" key="4">
    <source>
        <dbReference type="PROSITE-ProRule" id="PRU00059"/>
    </source>
</evidence>
<dbReference type="InterPro" id="IPR042235">
    <property type="entry name" value="ZP-C_dom"/>
</dbReference>
<dbReference type="GO" id="GO:0009986">
    <property type="term" value="C:cell surface"/>
    <property type="evidence" value="ECO:0000318"/>
    <property type="project" value="GO_Central"/>
</dbReference>
<dbReference type="Gene3D" id="2.60.40.3210">
    <property type="entry name" value="Zona pellucida, ZP-N domain"/>
    <property type="match status" value="1"/>
</dbReference>
<reference evidence="7 8" key="1">
    <citation type="submission" date="2009-12" db="EMBL/GenBank/DDBJ databases">
        <title>The Genome Sequence of Anolis carolinensis (Green Anole Lizard).</title>
        <authorList>
            <consortium name="The Genome Sequencing Platform"/>
            <person name="Di Palma F."/>
            <person name="Alfoldi J."/>
            <person name="Heiman D."/>
            <person name="Young S."/>
            <person name="Grabherr M."/>
            <person name="Johnson J."/>
            <person name="Lander E.S."/>
            <person name="Lindblad-Toh K."/>
        </authorList>
    </citation>
    <scope>NUCLEOTIDE SEQUENCE [LARGE SCALE GENOMIC DNA]</scope>
    <source>
        <strain evidence="7 8">JBL SC #1</strain>
    </source>
</reference>
<dbReference type="FunFam" id="2.60.40.4100:FF:000005">
    <property type="entry name" value="Deleted in malignant brain tumors 1"/>
    <property type="match status" value="1"/>
</dbReference>
<dbReference type="InterPro" id="IPR055355">
    <property type="entry name" value="ZP-C"/>
</dbReference>
<sequence length="612" mass="68911">VKLGASAYIWVSLYSSIYRYSQCGDRLVKSYGALPFSAGANENCTWQIERETNANDNIKNETIRLIFSYFELDPSSTCDNETIEVYDGPSTAAPLLGRVCNSHDSVPVFHSTSGTLTFRLLTDSTDFTRNIFAFYYYITPDLYCGGYLTGPDGSFTSPNYPKPHPEFAYCVWHIETEPNTRINITFSEIFLEMDPECRFDFLAIYDGATTDSGLIKQVCGRTAPTFQSSSNVMTVVLSTDYANSYRGFSAHYTSIATAEPISLNCSSDMMTVILSKSYLDSLGYNGDDLTLNDPACRPITLDPVTFSFPLNSCGTRKMNEDHGISYNNTITASPTGEVITRQNYLEITVKCIMENNSTVEVSYNTKHVGGINESAHGRYDLNMSFYKSEFFTTPVLESPYQVDLNQTLYVQISLHSSDANLIVFVDTCTAIPNPDSESSKYDLVRSGCAKDSTYAAYPLLEHYGRFRFNAFKFLRSESSVYLRCQVLICDSNHYNSRCTQGCTFRHKRDTSSYKWKGEVMAGPLHLKQEDGPMGRDKKELPLLATFREENSFFRQSILPVPYSFAQPPQKVFINHEISHHFSFKCGRGDSEDFGKLRCCTFPALLESDYSKS</sequence>
<dbReference type="GeneTree" id="ENSGT00940000154525"/>
<dbReference type="Gene3D" id="2.60.40.4100">
    <property type="entry name" value="Zona pellucida, ZP-C domain"/>
    <property type="match status" value="1"/>
</dbReference>
<reference evidence="7" key="2">
    <citation type="submission" date="2025-08" db="UniProtKB">
        <authorList>
            <consortium name="Ensembl"/>
        </authorList>
    </citation>
    <scope>IDENTIFICATION</scope>
</reference>
<protein>
    <submittedName>
        <fullName evidence="7">Uncharacterized protein</fullName>
    </submittedName>
</protein>